<evidence type="ECO:0008006" key="4">
    <source>
        <dbReference type="Google" id="ProtNLM"/>
    </source>
</evidence>
<accession>A1WE39</accession>
<name>A1WE39_VEREI</name>
<dbReference type="OrthoDB" id="8590912at2"/>
<dbReference type="eggNOG" id="ENOG5032ZJG">
    <property type="taxonomic scope" value="Bacteria"/>
</dbReference>
<proteinExistence type="predicted"/>
<sequence>MKLTAGFIAGATLVPLALIHFYWAFGGAWGKDSAIPSDRKGVKLFQPGLPACLLTGLLLLLCAVNIFMGAGIMPMLFVSPPTVILGLWATTLIFVLRAIGDFKYIGFFKSINDTEFGRRDSLFFSPLCLFLAILCLAMAMA</sequence>
<dbReference type="Proteomes" id="UP000000374">
    <property type="component" value="Chromosome"/>
</dbReference>
<keyword evidence="1" id="KW-0812">Transmembrane</keyword>
<evidence type="ECO:0000313" key="3">
    <source>
        <dbReference type="Proteomes" id="UP000000374"/>
    </source>
</evidence>
<keyword evidence="1" id="KW-0472">Membrane</keyword>
<dbReference type="KEGG" id="vei:Veis_0103"/>
<evidence type="ECO:0000256" key="1">
    <source>
        <dbReference type="SAM" id="Phobius"/>
    </source>
</evidence>
<dbReference type="GeneID" id="76458862"/>
<feature type="transmembrane region" description="Helical" evidence="1">
    <location>
        <begin position="6"/>
        <end position="30"/>
    </location>
</feature>
<protein>
    <recommendedName>
        <fullName evidence="4">DUF3995 domain-containing protein</fullName>
    </recommendedName>
</protein>
<dbReference type="HOGENOM" id="CLU_125898_0_0_4"/>
<dbReference type="Pfam" id="PF13160">
    <property type="entry name" value="DUF3995"/>
    <property type="match status" value="1"/>
</dbReference>
<organism evidence="2 3">
    <name type="scientific">Verminephrobacter eiseniae (strain EF01-2)</name>
    <dbReference type="NCBI Taxonomy" id="391735"/>
    <lineage>
        <taxon>Bacteria</taxon>
        <taxon>Pseudomonadati</taxon>
        <taxon>Pseudomonadota</taxon>
        <taxon>Betaproteobacteria</taxon>
        <taxon>Burkholderiales</taxon>
        <taxon>Comamonadaceae</taxon>
        <taxon>Verminephrobacter</taxon>
    </lineage>
</organism>
<feature type="transmembrane region" description="Helical" evidence="1">
    <location>
        <begin position="51"/>
        <end position="77"/>
    </location>
</feature>
<reference evidence="3" key="1">
    <citation type="submission" date="2006-12" db="EMBL/GenBank/DDBJ databases">
        <title>Complete sequence of chromosome 1 of Verminephrobacter eiseniae EF01-2.</title>
        <authorList>
            <person name="Copeland A."/>
            <person name="Lucas S."/>
            <person name="Lapidus A."/>
            <person name="Barry K."/>
            <person name="Detter J.C."/>
            <person name="Glavina del Rio T."/>
            <person name="Dalin E."/>
            <person name="Tice H."/>
            <person name="Pitluck S."/>
            <person name="Chertkov O."/>
            <person name="Brettin T."/>
            <person name="Bruce D."/>
            <person name="Han C."/>
            <person name="Tapia R."/>
            <person name="Gilna P."/>
            <person name="Schmutz J."/>
            <person name="Larimer F."/>
            <person name="Land M."/>
            <person name="Hauser L."/>
            <person name="Kyrpides N."/>
            <person name="Kim E."/>
            <person name="Stahl D."/>
            <person name="Richardson P."/>
        </authorList>
    </citation>
    <scope>NUCLEOTIDE SEQUENCE [LARGE SCALE GENOMIC DNA]</scope>
    <source>
        <strain evidence="3">EF01-2</strain>
    </source>
</reference>
<dbReference type="InterPro" id="IPR025058">
    <property type="entry name" value="DUF3995"/>
</dbReference>
<keyword evidence="1" id="KW-1133">Transmembrane helix</keyword>
<keyword evidence="3" id="KW-1185">Reference proteome</keyword>
<feature type="transmembrane region" description="Helical" evidence="1">
    <location>
        <begin position="83"/>
        <end position="100"/>
    </location>
</feature>
<dbReference type="RefSeq" id="WP_011807915.1">
    <property type="nucleotide sequence ID" value="NC_008786.1"/>
</dbReference>
<evidence type="ECO:0000313" key="2">
    <source>
        <dbReference type="EMBL" id="ABM55896.1"/>
    </source>
</evidence>
<dbReference type="EMBL" id="CP000542">
    <property type="protein sequence ID" value="ABM55896.1"/>
    <property type="molecule type" value="Genomic_DNA"/>
</dbReference>
<gene>
    <name evidence="2" type="ordered locus">Veis_0103</name>
</gene>
<feature type="transmembrane region" description="Helical" evidence="1">
    <location>
        <begin position="121"/>
        <end position="140"/>
    </location>
</feature>
<dbReference type="AlphaFoldDB" id="A1WE39"/>
<dbReference type="STRING" id="391735.Veis_0103"/>